<dbReference type="AlphaFoldDB" id="A0BER6"/>
<dbReference type="InParanoid" id="A0BER6"/>
<evidence type="ECO:0000313" key="2">
    <source>
        <dbReference type="Proteomes" id="UP000000600"/>
    </source>
</evidence>
<accession>A0BER6</accession>
<organism evidence="1 2">
    <name type="scientific">Paramecium tetraurelia</name>
    <dbReference type="NCBI Taxonomy" id="5888"/>
    <lineage>
        <taxon>Eukaryota</taxon>
        <taxon>Sar</taxon>
        <taxon>Alveolata</taxon>
        <taxon>Ciliophora</taxon>
        <taxon>Intramacronucleata</taxon>
        <taxon>Oligohymenophorea</taxon>
        <taxon>Peniculida</taxon>
        <taxon>Parameciidae</taxon>
        <taxon>Paramecium</taxon>
    </lineage>
</organism>
<name>A0BER6_PARTE</name>
<gene>
    <name evidence="1" type="ORF">GSPATT00028066001</name>
</gene>
<sequence length="129" mass="15642">MITNNVIKIDQPIHIPQQKNTIIPKNHLNTLFLTFLLNKRSIYFYSQNSAPNSKESPYSIKIEIENRFMNLQQQKIKLVVIKRQQFLWLIHSFEQQLGNFNRERWIIQEVDLKCQKNQKRMLNQQFIEN</sequence>
<proteinExistence type="predicted"/>
<evidence type="ECO:0008006" key="3">
    <source>
        <dbReference type="Google" id="ProtNLM"/>
    </source>
</evidence>
<keyword evidence="2" id="KW-1185">Reference proteome</keyword>
<dbReference type="KEGG" id="ptm:GSPATT00028066001"/>
<dbReference type="Proteomes" id="UP000000600">
    <property type="component" value="Unassembled WGS sequence"/>
</dbReference>
<evidence type="ECO:0000313" key="1">
    <source>
        <dbReference type="EMBL" id="CAK57033.1"/>
    </source>
</evidence>
<dbReference type="RefSeq" id="XP_001424431.1">
    <property type="nucleotide sequence ID" value="XM_001424394.1"/>
</dbReference>
<dbReference type="HOGENOM" id="CLU_1952999_0_0_1"/>
<dbReference type="GeneID" id="5010215"/>
<protein>
    <recommendedName>
        <fullName evidence="3">Transmembrane protein</fullName>
    </recommendedName>
</protein>
<reference evidence="1 2" key="1">
    <citation type="journal article" date="2006" name="Nature">
        <title>Global trends of whole-genome duplications revealed by the ciliate Paramecium tetraurelia.</title>
        <authorList>
            <consortium name="Genoscope"/>
            <person name="Aury J.-M."/>
            <person name="Jaillon O."/>
            <person name="Duret L."/>
            <person name="Noel B."/>
            <person name="Jubin C."/>
            <person name="Porcel B.M."/>
            <person name="Segurens B."/>
            <person name="Daubin V."/>
            <person name="Anthouard V."/>
            <person name="Aiach N."/>
            <person name="Arnaiz O."/>
            <person name="Billaut A."/>
            <person name="Beisson J."/>
            <person name="Blanc I."/>
            <person name="Bouhouche K."/>
            <person name="Camara F."/>
            <person name="Duharcourt S."/>
            <person name="Guigo R."/>
            <person name="Gogendeau D."/>
            <person name="Katinka M."/>
            <person name="Keller A.-M."/>
            <person name="Kissmehl R."/>
            <person name="Klotz C."/>
            <person name="Koll F."/>
            <person name="Le Moue A."/>
            <person name="Lepere C."/>
            <person name="Malinsky S."/>
            <person name="Nowacki M."/>
            <person name="Nowak J.K."/>
            <person name="Plattner H."/>
            <person name="Poulain J."/>
            <person name="Ruiz F."/>
            <person name="Serrano V."/>
            <person name="Zagulski M."/>
            <person name="Dessen P."/>
            <person name="Betermier M."/>
            <person name="Weissenbach J."/>
            <person name="Scarpelli C."/>
            <person name="Schachter V."/>
            <person name="Sperling L."/>
            <person name="Meyer E."/>
            <person name="Cohen J."/>
            <person name="Wincker P."/>
        </authorList>
    </citation>
    <scope>NUCLEOTIDE SEQUENCE [LARGE SCALE GENOMIC DNA]</scope>
    <source>
        <strain evidence="1 2">Stock d4-2</strain>
    </source>
</reference>
<dbReference type="EMBL" id="CT867989">
    <property type="protein sequence ID" value="CAK57033.1"/>
    <property type="molecule type" value="Genomic_DNA"/>
</dbReference>